<gene>
    <name evidence="1" type="ORF">FKV68_20240</name>
</gene>
<accession>A0A859QDS8</accession>
<dbReference type="KEGG" id="emx:FKV68_20240"/>
<keyword evidence="2" id="KW-1185">Reference proteome</keyword>
<name>A0A859QDS8_9HYPH</name>
<proteinExistence type="predicted"/>
<dbReference type="AlphaFoldDB" id="A0A859QDS8"/>
<protein>
    <submittedName>
        <fullName evidence="1">Uncharacterized protein</fullName>
    </submittedName>
</protein>
<reference evidence="1 2" key="1">
    <citation type="submission" date="2019-06" db="EMBL/GenBank/DDBJ databases">
        <title>Complete genome sequence of Ensifer mexicanus ITTG R7 isolated from nodules of Acacia angustissima (Mill.) Kuntze.</title>
        <authorList>
            <person name="Rincon-Rosales R."/>
            <person name="Rogel M.A."/>
            <person name="Guerrero G."/>
            <person name="Rincon-Molina C.I."/>
            <person name="Lopez-Lopez A."/>
            <person name="Martinez-Romero E."/>
        </authorList>
    </citation>
    <scope>NUCLEOTIDE SEQUENCE [LARGE SCALE GENOMIC DNA]</scope>
    <source>
        <strain evidence="1 2">ITTG R7</strain>
    </source>
</reference>
<dbReference type="Proteomes" id="UP000510721">
    <property type="component" value="Chromosome"/>
</dbReference>
<organism evidence="1 2">
    <name type="scientific">Sinorhizobium mexicanum</name>
    <dbReference type="NCBI Taxonomy" id="375549"/>
    <lineage>
        <taxon>Bacteria</taxon>
        <taxon>Pseudomonadati</taxon>
        <taxon>Pseudomonadota</taxon>
        <taxon>Alphaproteobacteria</taxon>
        <taxon>Hyphomicrobiales</taxon>
        <taxon>Rhizobiaceae</taxon>
        <taxon>Sinorhizobium/Ensifer group</taxon>
        <taxon>Sinorhizobium</taxon>
    </lineage>
</organism>
<evidence type="ECO:0000313" key="1">
    <source>
        <dbReference type="EMBL" id="QLL63603.1"/>
    </source>
</evidence>
<sequence>MWRSRSRSGLREQESPLTLALSPLAGRGDEGGAACPFAPLAGRRCRQADEGRLDGLVFRPSCRPVCALKRGGFNRTHHLHR</sequence>
<dbReference type="EMBL" id="CP041238">
    <property type="protein sequence ID" value="QLL63603.1"/>
    <property type="molecule type" value="Genomic_DNA"/>
</dbReference>
<evidence type="ECO:0000313" key="2">
    <source>
        <dbReference type="Proteomes" id="UP000510721"/>
    </source>
</evidence>